<dbReference type="Gene3D" id="1.10.101.10">
    <property type="entry name" value="PGBD-like superfamily/PGBD"/>
    <property type="match status" value="2"/>
</dbReference>
<evidence type="ECO:0000259" key="2">
    <source>
        <dbReference type="SMART" id="SM00646"/>
    </source>
</evidence>
<organism evidence="3 6">
    <name type="scientific">Saccharopolyspora kobensis</name>
    <dbReference type="NCBI Taxonomy" id="146035"/>
    <lineage>
        <taxon>Bacteria</taxon>
        <taxon>Bacillati</taxon>
        <taxon>Actinomycetota</taxon>
        <taxon>Actinomycetes</taxon>
        <taxon>Pseudonocardiales</taxon>
        <taxon>Pseudonocardiaceae</taxon>
        <taxon>Saccharopolyspora</taxon>
    </lineage>
</organism>
<evidence type="ECO:0000313" key="3">
    <source>
        <dbReference type="EMBL" id="SEG85013.1"/>
    </source>
</evidence>
<dbReference type="EMBL" id="FNVB01000006">
    <property type="protein sequence ID" value="SEG85013.1"/>
    <property type="molecule type" value="Genomic_DNA"/>
</dbReference>
<name>A0A1H6DJK4_9PSEU</name>
<keyword evidence="5" id="KW-1185">Reference proteome</keyword>
<evidence type="ECO:0000256" key="1">
    <source>
        <dbReference type="ARBA" id="ARBA00022801"/>
    </source>
</evidence>
<dbReference type="Pfam" id="PF01520">
    <property type="entry name" value="Amidase_3"/>
    <property type="match status" value="1"/>
</dbReference>
<keyword evidence="1" id="KW-0378">Hydrolase</keyword>
<evidence type="ECO:0000313" key="4">
    <source>
        <dbReference type="EMBL" id="SFD25864.1"/>
    </source>
</evidence>
<dbReference type="CDD" id="cd02696">
    <property type="entry name" value="MurNAc-LAA"/>
    <property type="match status" value="1"/>
</dbReference>
<dbReference type="InterPro" id="IPR036366">
    <property type="entry name" value="PGBDSf"/>
</dbReference>
<dbReference type="AlphaFoldDB" id="A0A1H6DJK4"/>
<dbReference type="RefSeq" id="WP_093350810.1">
    <property type="nucleotide sequence ID" value="NZ_FNVB01000006.1"/>
</dbReference>
<dbReference type="Pfam" id="PF01471">
    <property type="entry name" value="PG_binding_1"/>
    <property type="match status" value="2"/>
</dbReference>
<dbReference type="InterPro" id="IPR002477">
    <property type="entry name" value="Peptidoglycan-bd-like"/>
</dbReference>
<dbReference type="SMR" id="A0A1H6DJK4"/>
<reference evidence="3" key="1">
    <citation type="submission" date="2016-10" db="EMBL/GenBank/DDBJ databases">
        <authorList>
            <person name="de Groot N.N."/>
        </authorList>
    </citation>
    <scope>NUCLEOTIDE SEQUENCE [LARGE SCALE GENOMIC DNA]</scope>
    <source>
        <strain evidence="3">ATCC 20501</strain>
    </source>
</reference>
<dbReference type="PANTHER" id="PTHR30404:SF0">
    <property type="entry name" value="N-ACETYLMURAMOYL-L-ALANINE AMIDASE AMIC"/>
    <property type="match status" value="1"/>
</dbReference>
<accession>A0A1I1QUP2</accession>
<dbReference type="InterPro" id="IPR050695">
    <property type="entry name" value="N-acetylmuramoyl_amidase_3"/>
</dbReference>
<accession>A0A1H6DJK4</accession>
<dbReference type="InterPro" id="IPR002508">
    <property type="entry name" value="MurNAc-LAA_cat"/>
</dbReference>
<dbReference type="EMBL" id="FOME01000003">
    <property type="protein sequence ID" value="SFD25864.1"/>
    <property type="molecule type" value="Genomic_DNA"/>
</dbReference>
<evidence type="ECO:0000313" key="5">
    <source>
        <dbReference type="Proteomes" id="UP000199690"/>
    </source>
</evidence>
<dbReference type="GO" id="GO:0009253">
    <property type="term" value="P:peptidoglycan catabolic process"/>
    <property type="evidence" value="ECO:0007669"/>
    <property type="project" value="InterPro"/>
</dbReference>
<dbReference type="Proteomes" id="UP000236729">
    <property type="component" value="Unassembled WGS sequence"/>
</dbReference>
<dbReference type="SUPFAM" id="SSF53187">
    <property type="entry name" value="Zn-dependent exopeptidases"/>
    <property type="match status" value="1"/>
</dbReference>
<feature type="domain" description="MurNAc-LAA" evidence="2">
    <location>
        <begin position="236"/>
        <end position="351"/>
    </location>
</feature>
<dbReference type="GO" id="GO:0008745">
    <property type="term" value="F:N-acetylmuramoyl-L-alanine amidase activity"/>
    <property type="evidence" value="ECO:0007669"/>
    <property type="project" value="InterPro"/>
</dbReference>
<dbReference type="Gene3D" id="3.40.630.40">
    <property type="entry name" value="Zn-dependent exopeptidases"/>
    <property type="match status" value="1"/>
</dbReference>
<evidence type="ECO:0000313" key="6">
    <source>
        <dbReference type="Proteomes" id="UP000236729"/>
    </source>
</evidence>
<reference evidence="5 6" key="2">
    <citation type="submission" date="2016-10" db="EMBL/GenBank/DDBJ databases">
        <authorList>
            <person name="Varghese N."/>
            <person name="Submissions S."/>
        </authorList>
    </citation>
    <scope>NUCLEOTIDE SEQUENCE [LARGE SCALE GENOMIC DNA]</scope>
    <source>
        <strain evidence="6">ATCC 20501</strain>
        <strain evidence="4 5">CGMCC 4.3529</strain>
    </source>
</reference>
<protein>
    <submittedName>
        <fullName evidence="3">N-acetylmuramoyl-L-alanine amidase</fullName>
    </submittedName>
</protein>
<sequence>MQLLHRGDVGPAVAEIRNTLAALGLLAANGRTDPALFDDAVEQAVRVFQQQRGLITDGVVGPATYRALTEARWRLGDRSLAFLVSKPISGDDVFALQERLLELGFDAGRPDGIFGRETEQALRSFQREYGLNPDGICGPGTLRALRQLAPKVRGGRPVYLREQEKVRRAGPRLRGKRIVIDPGHGGADRGACIGDVCEADLTWDLARRLEGRMVATGMEALITRGPNACPPDADRAGFANEAGADMFLSLHIDANHSPLAEGVASFHFGTGNGTTSTVGEALAGFLQREIVARTGLRDCHTQAKTWDVLRLTRMPAVRMELGYLTNARDRSRLLDPAFRDVIAEGLLVAVKRLYLLGKDDQPTGTFTFDDLLRHELARAEGA</sequence>
<dbReference type="GO" id="GO:0030288">
    <property type="term" value="C:outer membrane-bounded periplasmic space"/>
    <property type="evidence" value="ECO:0007669"/>
    <property type="project" value="TreeGrafter"/>
</dbReference>
<dbReference type="Proteomes" id="UP000199690">
    <property type="component" value="Unassembled WGS sequence"/>
</dbReference>
<dbReference type="InterPro" id="IPR036365">
    <property type="entry name" value="PGBD-like_sf"/>
</dbReference>
<dbReference type="SMART" id="SM00646">
    <property type="entry name" value="Ami_3"/>
    <property type="match status" value="1"/>
</dbReference>
<gene>
    <name evidence="3" type="ORF">SAMN02982929_04512</name>
    <name evidence="4" type="ORF">SAMN05216506_103277</name>
</gene>
<proteinExistence type="predicted"/>
<dbReference type="PANTHER" id="PTHR30404">
    <property type="entry name" value="N-ACETYLMURAMOYL-L-ALANINE AMIDASE"/>
    <property type="match status" value="1"/>
</dbReference>
<dbReference type="SUPFAM" id="SSF47090">
    <property type="entry name" value="PGBD-like"/>
    <property type="match status" value="2"/>
</dbReference>